<feature type="domain" description="Solute-binding protein family 3/N-terminal" evidence="3">
    <location>
        <begin position="96"/>
        <end position="320"/>
    </location>
</feature>
<evidence type="ECO:0000256" key="2">
    <source>
        <dbReference type="ARBA" id="ARBA00022729"/>
    </source>
</evidence>
<evidence type="ECO:0000256" key="1">
    <source>
        <dbReference type="ARBA" id="ARBA00010333"/>
    </source>
</evidence>
<proteinExistence type="inferred from homology"/>
<evidence type="ECO:0000259" key="3">
    <source>
        <dbReference type="SMART" id="SM00062"/>
    </source>
</evidence>
<dbReference type="InterPro" id="IPR001638">
    <property type="entry name" value="Solute-binding_3/MltF_N"/>
</dbReference>
<evidence type="ECO:0000313" key="4">
    <source>
        <dbReference type="EMBL" id="ABX48540.1"/>
    </source>
</evidence>
<sequence length="322" mass="36462">MMYQLKINGLIPLRFSLISRLSQNIKMLTCAPIKVKFANLNLSEFHHGIAAFYKISCLKFPHSNHTRNAMILSKAFAQVVLLALSSLCLTAQAKDLLAVGASFSQIFELQPNGEYTGLGVDILNRFAQQQSVNIHYQITPWRRAISMVERGQADILIGPYDTPEREVNLAFATKAFYRDNMVFYARVGHEIIWNGDYASIKGQRIGKMQGWSYGPTFHEQTKSLNINEFVDIKSGIERLSRGDLDLLATNSRNTDAVLAQIKIPKAITPITPIIDVQDGFMAFPKQAKFDPLRHRFDSFFDEMIQNGTFTTLGQKYRVTLPY</sequence>
<dbReference type="SUPFAM" id="SSF53850">
    <property type="entry name" value="Periplasmic binding protein-like II"/>
    <property type="match status" value="1"/>
</dbReference>
<gene>
    <name evidence="4" type="ordered locus">Sbal195_1365</name>
</gene>
<reference evidence="4 5" key="1">
    <citation type="submission" date="2007-11" db="EMBL/GenBank/DDBJ databases">
        <title>Complete sequence of chromosome of Shewanella baltica OS195.</title>
        <authorList>
            <consortium name="US DOE Joint Genome Institute"/>
            <person name="Copeland A."/>
            <person name="Lucas S."/>
            <person name="Lapidus A."/>
            <person name="Barry K."/>
            <person name="Glavina del Rio T."/>
            <person name="Dalin E."/>
            <person name="Tice H."/>
            <person name="Pitluck S."/>
            <person name="Chain P."/>
            <person name="Malfatti S."/>
            <person name="Shin M."/>
            <person name="Vergez L."/>
            <person name="Schmutz J."/>
            <person name="Larimer F."/>
            <person name="Land M."/>
            <person name="Hauser L."/>
            <person name="Kyrpides N."/>
            <person name="Kim E."/>
            <person name="Brettar I."/>
            <person name="Rodrigues J."/>
            <person name="Konstantinidis K."/>
            <person name="Klappenbach J."/>
            <person name="Hofle M."/>
            <person name="Tiedje J."/>
            <person name="Richardson P."/>
        </authorList>
    </citation>
    <scope>NUCLEOTIDE SEQUENCE [LARGE SCALE GENOMIC DNA]</scope>
    <source>
        <strain evidence="4 5">OS195</strain>
    </source>
</reference>
<dbReference type="HOGENOM" id="CLU_064076_8_2_6"/>
<protein>
    <submittedName>
        <fullName evidence="4">Extracellular solute-binding protein family 3</fullName>
    </submittedName>
</protein>
<accession>A9KTJ9</accession>
<dbReference type="PANTHER" id="PTHR35936">
    <property type="entry name" value="MEMBRANE-BOUND LYTIC MUREIN TRANSGLYCOSYLASE F"/>
    <property type="match status" value="1"/>
</dbReference>
<comment type="similarity">
    <text evidence="1">Belongs to the bacterial solute-binding protein 3 family.</text>
</comment>
<dbReference type="Gene3D" id="3.40.190.10">
    <property type="entry name" value="Periplasmic binding protein-like II"/>
    <property type="match status" value="2"/>
</dbReference>
<keyword evidence="2" id="KW-0732">Signal</keyword>
<dbReference type="PANTHER" id="PTHR35936:SF25">
    <property type="entry name" value="ABC TRANSPORTER SUBSTRATE-BINDING PROTEIN"/>
    <property type="match status" value="1"/>
</dbReference>
<name>A9KTJ9_SHEB9</name>
<organism evidence="4 5">
    <name type="scientific">Shewanella baltica (strain OS195)</name>
    <dbReference type="NCBI Taxonomy" id="399599"/>
    <lineage>
        <taxon>Bacteria</taxon>
        <taxon>Pseudomonadati</taxon>
        <taxon>Pseudomonadota</taxon>
        <taxon>Gammaproteobacteria</taxon>
        <taxon>Alteromonadales</taxon>
        <taxon>Shewanellaceae</taxon>
        <taxon>Shewanella</taxon>
    </lineage>
</organism>
<dbReference type="Pfam" id="PF00497">
    <property type="entry name" value="SBP_bac_3"/>
    <property type="match status" value="1"/>
</dbReference>
<dbReference type="Proteomes" id="UP000000770">
    <property type="component" value="Chromosome"/>
</dbReference>
<dbReference type="AlphaFoldDB" id="A9KTJ9"/>
<dbReference type="KEGG" id="sbn:Sbal195_1365"/>
<dbReference type="EMBL" id="CP000891">
    <property type="protein sequence ID" value="ABX48540.1"/>
    <property type="molecule type" value="Genomic_DNA"/>
</dbReference>
<evidence type="ECO:0000313" key="5">
    <source>
        <dbReference type="Proteomes" id="UP000000770"/>
    </source>
</evidence>
<dbReference type="SMART" id="SM00062">
    <property type="entry name" value="PBPb"/>
    <property type="match status" value="1"/>
</dbReference>